<dbReference type="EMBL" id="SRID01000732">
    <property type="protein sequence ID" value="TGA83212.1"/>
    <property type="molecule type" value="Genomic_DNA"/>
</dbReference>
<feature type="compositionally biased region" description="Basic residues" evidence="1">
    <location>
        <begin position="1"/>
        <end position="10"/>
    </location>
</feature>
<gene>
    <name evidence="2" type="ORF">E4099_32375</name>
</gene>
<dbReference type="Proteomes" id="UP000297948">
    <property type="component" value="Unassembled WGS sequence"/>
</dbReference>
<dbReference type="RefSeq" id="WP_135342642.1">
    <property type="nucleotide sequence ID" value="NZ_SRID01000732.1"/>
</dbReference>
<evidence type="ECO:0000313" key="3">
    <source>
        <dbReference type="Proteomes" id="UP000297948"/>
    </source>
</evidence>
<protein>
    <submittedName>
        <fullName evidence="2">Uncharacterized protein</fullName>
    </submittedName>
</protein>
<keyword evidence="3" id="KW-1185">Reference proteome</keyword>
<evidence type="ECO:0000256" key="1">
    <source>
        <dbReference type="SAM" id="MobiDB-lite"/>
    </source>
</evidence>
<reference evidence="2 3" key="1">
    <citation type="submission" date="2019-03" db="EMBL/GenBank/DDBJ databases">
        <authorList>
            <person name="Gonzalez-Pimentel J.L."/>
        </authorList>
    </citation>
    <scope>NUCLEOTIDE SEQUENCE [LARGE SCALE GENOMIC DNA]</scope>
    <source>
        <strain evidence="2 3">JCM 31289</strain>
    </source>
</reference>
<dbReference type="OrthoDB" id="3320501at2"/>
<name>A0A4Z0FNV6_9ACTN</name>
<comment type="caution">
    <text evidence="2">The sequence shown here is derived from an EMBL/GenBank/DDBJ whole genome shotgun (WGS) entry which is preliminary data.</text>
</comment>
<proteinExistence type="predicted"/>
<dbReference type="Gene3D" id="3.90.176.10">
    <property type="entry name" value="Toxin ADP-ribosyltransferase, Chain A, domain 1"/>
    <property type="match status" value="1"/>
</dbReference>
<organism evidence="2 3">
    <name type="scientific">Streptomyces palmae</name>
    <dbReference type="NCBI Taxonomy" id="1701085"/>
    <lineage>
        <taxon>Bacteria</taxon>
        <taxon>Bacillati</taxon>
        <taxon>Actinomycetota</taxon>
        <taxon>Actinomycetes</taxon>
        <taxon>Kitasatosporales</taxon>
        <taxon>Streptomycetaceae</taxon>
        <taxon>Streptomyces</taxon>
    </lineage>
</organism>
<sequence length="253" mass="26864">MVRSAPPRHRTAPEGFSGERDRQAFRELASGAWEEHSGPVGQALIRLPALRGSAEDAARADLIAVRLYLSSSPEDPFGARALALGAEELRPYAACLASGLRRLPALRGTLVRALAQPGIPDDVVPGAVLECDAPLDVVHLEAADAPLPPLSHVRYVIRPMTARRVSVLSRNGTGAEALFSAGTAFTVLARHEAEGELPARVLLAELPSGSGRFREPSTETLERLDAAARRPAGGPTPWPDRCTGPFLYAPQAP</sequence>
<evidence type="ECO:0000313" key="2">
    <source>
        <dbReference type="EMBL" id="TGA83212.1"/>
    </source>
</evidence>
<accession>A0A4Z0FNV6</accession>
<feature type="region of interest" description="Disordered" evidence="1">
    <location>
        <begin position="1"/>
        <end position="20"/>
    </location>
</feature>
<dbReference type="AlphaFoldDB" id="A0A4Z0FNV6"/>